<comment type="caution">
    <text evidence="1">The sequence shown here is derived from an EMBL/GenBank/DDBJ whole genome shotgun (WGS) entry which is preliminary data.</text>
</comment>
<proteinExistence type="predicted"/>
<sequence length="70" mass="7109">MRAAMSLLAGLALQGRAKSSKRAGDPGIGGTIVRASGRGTVRRGQSYVTPPAPLCTMVISRCGDPAVKPS</sequence>
<dbReference type="EMBL" id="BOMN01000142">
    <property type="protein sequence ID" value="GIE26352.1"/>
    <property type="molecule type" value="Genomic_DNA"/>
</dbReference>
<accession>A0ABQ4A667</accession>
<protein>
    <recommendedName>
        <fullName evidence="3">Secreted protein</fullName>
    </recommendedName>
</protein>
<dbReference type="Proteomes" id="UP000603200">
    <property type="component" value="Unassembled WGS sequence"/>
</dbReference>
<evidence type="ECO:0000313" key="2">
    <source>
        <dbReference type="Proteomes" id="UP000603200"/>
    </source>
</evidence>
<evidence type="ECO:0008006" key="3">
    <source>
        <dbReference type="Google" id="ProtNLM"/>
    </source>
</evidence>
<reference evidence="1 2" key="1">
    <citation type="submission" date="2021-01" db="EMBL/GenBank/DDBJ databases">
        <title>Whole genome shotgun sequence of Actinoplanes humidus NBRC 14915.</title>
        <authorList>
            <person name="Komaki H."/>
            <person name="Tamura T."/>
        </authorList>
    </citation>
    <scope>NUCLEOTIDE SEQUENCE [LARGE SCALE GENOMIC DNA]</scope>
    <source>
        <strain evidence="1 2">NBRC 14915</strain>
    </source>
</reference>
<organism evidence="1 2">
    <name type="scientific">Winogradskya humida</name>
    <dbReference type="NCBI Taxonomy" id="113566"/>
    <lineage>
        <taxon>Bacteria</taxon>
        <taxon>Bacillati</taxon>
        <taxon>Actinomycetota</taxon>
        <taxon>Actinomycetes</taxon>
        <taxon>Micromonosporales</taxon>
        <taxon>Micromonosporaceae</taxon>
        <taxon>Winogradskya</taxon>
    </lineage>
</organism>
<keyword evidence="2" id="KW-1185">Reference proteome</keyword>
<gene>
    <name evidence="1" type="ORF">Ahu01nite_094540</name>
</gene>
<evidence type="ECO:0000313" key="1">
    <source>
        <dbReference type="EMBL" id="GIE26352.1"/>
    </source>
</evidence>
<name>A0ABQ4A667_9ACTN</name>